<dbReference type="Gene3D" id="3.30.310.70">
    <property type="entry name" value="TT1751-like domain"/>
    <property type="match status" value="1"/>
</dbReference>
<evidence type="ECO:0000259" key="2">
    <source>
        <dbReference type="Pfam" id="PF03625"/>
    </source>
</evidence>
<organism evidence="3 4">
    <name type="scientific">Thioalkalicoccus limnaeus</name>
    <dbReference type="NCBI Taxonomy" id="120681"/>
    <lineage>
        <taxon>Bacteria</taxon>
        <taxon>Pseudomonadati</taxon>
        <taxon>Pseudomonadota</taxon>
        <taxon>Gammaproteobacteria</taxon>
        <taxon>Chromatiales</taxon>
        <taxon>Chromatiaceae</taxon>
        <taxon>Thioalkalicoccus</taxon>
    </lineage>
</organism>
<keyword evidence="1" id="KW-0812">Transmembrane</keyword>
<gene>
    <name evidence="3" type="ORF">ABC977_01400</name>
</gene>
<sequence>MSKGIVSGMLGFVVGFVTLGLVAFVAGPGVMIVEDDSRFGFDQTVETIRDSAIEAGWKVPTVHRIDEAVSQYGYQVPRVAVLELCQPQHAARILADGDAKVVTSLMPCRVSVYETADGRVVVSRMNTGLLARMFGGVVTEVMTEATQENEEILAAVIGR</sequence>
<feature type="transmembrane region" description="Helical" evidence="1">
    <location>
        <begin position="12"/>
        <end position="33"/>
    </location>
</feature>
<comment type="caution">
    <text evidence="3">The sequence shown here is derived from an EMBL/GenBank/DDBJ whole genome shotgun (WGS) entry which is preliminary data.</text>
</comment>
<reference evidence="3 4" key="1">
    <citation type="submission" date="2024-05" db="EMBL/GenBank/DDBJ databases">
        <title>Genome Sequence and Characterization of the New Strain Purple Sulfur Bacterium of Genus Thioalkalicoccus.</title>
        <authorList>
            <person name="Bryantseva I.A."/>
            <person name="Kyndt J.A."/>
            <person name="Imhoff J.F."/>
        </authorList>
    </citation>
    <scope>NUCLEOTIDE SEQUENCE [LARGE SCALE GENOMIC DNA]</scope>
    <source>
        <strain evidence="3 4">Um2</strain>
    </source>
</reference>
<evidence type="ECO:0000313" key="3">
    <source>
        <dbReference type="EMBL" id="MEY6431059.1"/>
    </source>
</evidence>
<evidence type="ECO:0000256" key="1">
    <source>
        <dbReference type="SAM" id="Phobius"/>
    </source>
</evidence>
<dbReference type="SUPFAM" id="SSF103247">
    <property type="entry name" value="TT1751-like"/>
    <property type="match status" value="1"/>
</dbReference>
<dbReference type="RefSeq" id="WP_369665433.1">
    <property type="nucleotide sequence ID" value="NZ_JBDKXB010000001.1"/>
</dbReference>
<dbReference type="Proteomes" id="UP001564408">
    <property type="component" value="Unassembled WGS sequence"/>
</dbReference>
<keyword evidence="1" id="KW-0472">Membrane</keyword>
<keyword evidence="4" id="KW-1185">Reference proteome</keyword>
<dbReference type="PANTHER" id="PTHR38342:SF1">
    <property type="entry name" value="SLR5037 PROTEIN"/>
    <property type="match status" value="1"/>
</dbReference>
<keyword evidence="1" id="KW-1133">Transmembrane helix</keyword>
<name>A0ABV4BAS0_9GAMM</name>
<dbReference type="PANTHER" id="PTHR38342">
    <property type="entry name" value="SLR5037 PROTEIN"/>
    <property type="match status" value="1"/>
</dbReference>
<dbReference type="Pfam" id="PF03625">
    <property type="entry name" value="DUF302"/>
    <property type="match status" value="1"/>
</dbReference>
<protein>
    <submittedName>
        <fullName evidence="3">DUF302 domain-containing protein</fullName>
    </submittedName>
</protein>
<feature type="domain" description="DUF302" evidence="2">
    <location>
        <begin position="68"/>
        <end position="126"/>
    </location>
</feature>
<accession>A0ABV4BAS0</accession>
<dbReference type="InterPro" id="IPR035923">
    <property type="entry name" value="TT1751-like_sf"/>
</dbReference>
<evidence type="ECO:0000313" key="4">
    <source>
        <dbReference type="Proteomes" id="UP001564408"/>
    </source>
</evidence>
<dbReference type="CDD" id="cd14797">
    <property type="entry name" value="DUF302"/>
    <property type="match status" value="1"/>
</dbReference>
<proteinExistence type="predicted"/>
<dbReference type="InterPro" id="IPR005180">
    <property type="entry name" value="DUF302"/>
</dbReference>
<dbReference type="EMBL" id="JBDKXB010000001">
    <property type="protein sequence ID" value="MEY6431059.1"/>
    <property type="molecule type" value="Genomic_DNA"/>
</dbReference>